<dbReference type="EMBL" id="LQYI01000021">
    <property type="protein sequence ID" value="KYC72297.1"/>
    <property type="molecule type" value="Genomic_DNA"/>
</dbReference>
<evidence type="ECO:0000313" key="2">
    <source>
        <dbReference type="Proteomes" id="UP000075304"/>
    </source>
</evidence>
<protein>
    <recommendedName>
        <fullName evidence="3">Capsid protein</fullName>
    </recommendedName>
</protein>
<sequence length="281" mass="31647">MFYDLYNTPNNDNIKWVNAKTVQIPHIVVGGYQDVARDAVGGYTRRADNAWESKTLQHDREFRTLVDPTDIDETNLALSIANITRVFNDEEKIPELDKYMASKLYTEFTKYGGTALTDNITESNVLGMYDELMYEMDEAEVPQNGRILYVTPTVSKVLKNADKVTRFLQVTDAGGAINRNVRSLDEVKIVTVPSSRMKTIYNFTDGAIADTSAAQINMILVHPLSIITPMKYEFVSLSEPSAVTGGKYLYYERAYWDVFVLEQKAPGIKFAITKTTQQSGS</sequence>
<evidence type="ECO:0008006" key="3">
    <source>
        <dbReference type="Google" id="ProtNLM"/>
    </source>
</evidence>
<evidence type="ECO:0000313" key="1">
    <source>
        <dbReference type="EMBL" id="KYC72297.1"/>
    </source>
</evidence>
<name>A0A150KJL3_HEYCO</name>
<gene>
    <name evidence="1" type="ORF">B4099_3659</name>
</gene>
<dbReference type="PATRIC" id="fig|1398.25.peg.1508"/>
<organism evidence="1 2">
    <name type="scientific">Heyndrickxia coagulans</name>
    <name type="common">Weizmannia coagulans</name>
    <dbReference type="NCBI Taxonomy" id="1398"/>
    <lineage>
        <taxon>Bacteria</taxon>
        <taxon>Bacillati</taxon>
        <taxon>Bacillota</taxon>
        <taxon>Bacilli</taxon>
        <taxon>Bacillales</taxon>
        <taxon>Bacillaceae</taxon>
        <taxon>Heyndrickxia</taxon>
    </lineage>
</organism>
<dbReference type="Proteomes" id="UP000075304">
    <property type="component" value="Unassembled WGS sequence"/>
</dbReference>
<comment type="caution">
    <text evidence="1">The sequence shown here is derived from an EMBL/GenBank/DDBJ whole genome shotgun (WGS) entry which is preliminary data.</text>
</comment>
<proteinExistence type="predicted"/>
<dbReference type="AlphaFoldDB" id="A0A150KJL3"/>
<accession>A0A150KJL3</accession>
<reference evidence="1 2" key="1">
    <citation type="submission" date="2016-01" db="EMBL/GenBank/DDBJ databases">
        <title>Genome Sequences of Twelve Sporeforming Bacillus Species Isolated from Foods.</title>
        <authorList>
            <person name="Berendsen E.M."/>
            <person name="Wells-Bennik M.H."/>
            <person name="Krawcyk A.O."/>
            <person name="De Jong A."/>
            <person name="Holsappel S."/>
            <person name="Eijlander R.T."/>
            <person name="Kuipers O.P."/>
        </authorList>
    </citation>
    <scope>NUCLEOTIDE SEQUENCE [LARGE SCALE GENOMIC DNA]</scope>
    <source>
        <strain evidence="1 2">B4099</strain>
    </source>
</reference>